<dbReference type="InterPro" id="IPR005240">
    <property type="entry name" value="DUF389"/>
</dbReference>
<feature type="transmembrane region" description="Helical" evidence="1">
    <location>
        <begin position="246"/>
        <end position="271"/>
    </location>
</feature>
<feature type="transmembrane region" description="Helical" evidence="1">
    <location>
        <begin position="175"/>
        <end position="202"/>
    </location>
</feature>
<comment type="caution">
    <text evidence="2">The sequence shown here is derived from an EMBL/GenBank/DDBJ whole genome shotgun (WGS) entry which is preliminary data.</text>
</comment>
<sequence length="326" mass="34415">MLQLRVSAPSALSAQVRETLEDDPAVSSIAAVHGGSIKPPGDLFFADVAREAANDVIDRLRELGVQELGTIHIDPVPSWLSQPGLDAERIAPGSGADSVVWSEVTQRAFEDTETNWTFLSFMVLATLIAAIAIVLDSPVLIVGAMILGPDFGPVAALGLSLVRRRYSLLRRAIRSLVFGFATAIAVTFLGGLLVGALGWVTADDLGSRNRPDTSFIYTPDRWSFIVAVIAASAGVLSMTSSRVGGLTGVFVSVTTIPAAGNIGLALAFGAWHEVKGSTLQLVINLTGMALAGWVSLALQQRVWADVSAKRAQLVSRMRGRPTPSDT</sequence>
<dbReference type="Pfam" id="PF04087">
    <property type="entry name" value="DUF389"/>
    <property type="match status" value="1"/>
</dbReference>
<protein>
    <submittedName>
        <fullName evidence="2">DUF389 domain-containing protein</fullName>
    </submittedName>
</protein>
<dbReference type="AlphaFoldDB" id="A0A849HJM9"/>
<dbReference type="Proteomes" id="UP000588586">
    <property type="component" value="Unassembled WGS sequence"/>
</dbReference>
<evidence type="ECO:0000313" key="2">
    <source>
        <dbReference type="EMBL" id="NNM46853.1"/>
    </source>
</evidence>
<dbReference type="EMBL" id="JABEPQ010000002">
    <property type="protein sequence ID" value="NNM46853.1"/>
    <property type="molecule type" value="Genomic_DNA"/>
</dbReference>
<keyword evidence="1" id="KW-1133">Transmembrane helix</keyword>
<keyword evidence="3" id="KW-1185">Reference proteome</keyword>
<reference evidence="2 3" key="1">
    <citation type="submission" date="2020-04" db="EMBL/GenBank/DDBJ databases">
        <title>Knoellia sp. isolate from air conditioner.</title>
        <authorList>
            <person name="Chea S."/>
            <person name="Kim D.-U."/>
        </authorList>
    </citation>
    <scope>NUCLEOTIDE SEQUENCE [LARGE SCALE GENOMIC DNA]</scope>
    <source>
        <strain evidence="2 3">DB2414S</strain>
    </source>
</reference>
<feature type="transmembrane region" description="Helical" evidence="1">
    <location>
        <begin position="116"/>
        <end position="135"/>
    </location>
</feature>
<dbReference type="PANTHER" id="PTHR20992:SF9">
    <property type="entry name" value="AT15442P-RELATED"/>
    <property type="match status" value="1"/>
</dbReference>
<organism evidence="2 3">
    <name type="scientific">Knoellia koreensis</name>
    <dbReference type="NCBI Taxonomy" id="2730921"/>
    <lineage>
        <taxon>Bacteria</taxon>
        <taxon>Bacillati</taxon>
        <taxon>Actinomycetota</taxon>
        <taxon>Actinomycetes</taxon>
        <taxon>Micrococcales</taxon>
        <taxon>Intrasporangiaceae</taxon>
        <taxon>Knoellia</taxon>
    </lineage>
</organism>
<proteinExistence type="predicted"/>
<feature type="transmembrane region" description="Helical" evidence="1">
    <location>
        <begin position="141"/>
        <end position="163"/>
    </location>
</feature>
<evidence type="ECO:0000313" key="3">
    <source>
        <dbReference type="Proteomes" id="UP000588586"/>
    </source>
</evidence>
<feature type="transmembrane region" description="Helical" evidence="1">
    <location>
        <begin position="277"/>
        <end position="298"/>
    </location>
</feature>
<accession>A0A849HJM9</accession>
<dbReference type="PANTHER" id="PTHR20992">
    <property type="entry name" value="AT15442P-RELATED"/>
    <property type="match status" value="1"/>
</dbReference>
<keyword evidence="1" id="KW-0472">Membrane</keyword>
<keyword evidence="1" id="KW-0812">Transmembrane</keyword>
<feature type="transmembrane region" description="Helical" evidence="1">
    <location>
        <begin position="222"/>
        <end position="239"/>
    </location>
</feature>
<dbReference type="RefSeq" id="WP_171243901.1">
    <property type="nucleotide sequence ID" value="NZ_JABEPQ010000002.1"/>
</dbReference>
<evidence type="ECO:0000256" key="1">
    <source>
        <dbReference type="SAM" id="Phobius"/>
    </source>
</evidence>
<gene>
    <name evidence="2" type="ORF">HJG52_12655</name>
</gene>
<name>A0A849HJM9_9MICO</name>